<dbReference type="Proteomes" id="UP000027195">
    <property type="component" value="Unassembled WGS sequence"/>
</dbReference>
<proteinExistence type="predicted"/>
<reference evidence="8" key="1">
    <citation type="journal article" date="2014" name="Proc. Natl. Acad. Sci. U.S.A.">
        <title>Extensive sampling of basidiomycete genomes demonstrates inadequacy of the white-rot/brown-rot paradigm for wood decay fungi.</title>
        <authorList>
            <person name="Riley R."/>
            <person name="Salamov A.A."/>
            <person name="Brown D.W."/>
            <person name="Nagy L.G."/>
            <person name="Floudas D."/>
            <person name="Held B.W."/>
            <person name="Levasseur A."/>
            <person name="Lombard V."/>
            <person name="Morin E."/>
            <person name="Otillar R."/>
            <person name="Lindquist E.A."/>
            <person name="Sun H."/>
            <person name="LaButti K.M."/>
            <person name="Schmutz J."/>
            <person name="Jabbour D."/>
            <person name="Luo H."/>
            <person name="Baker S.E."/>
            <person name="Pisabarro A.G."/>
            <person name="Walton J.D."/>
            <person name="Blanchette R.A."/>
            <person name="Henrissat B."/>
            <person name="Martin F."/>
            <person name="Cullen D."/>
            <person name="Hibbett D.S."/>
            <person name="Grigoriev I.V."/>
        </authorList>
    </citation>
    <scope>NUCLEOTIDE SEQUENCE [LARGE SCALE GENOMIC DNA]</scope>
    <source>
        <strain evidence="8">FD-172 SS1</strain>
    </source>
</reference>
<feature type="transmembrane region" description="Helical" evidence="5">
    <location>
        <begin position="136"/>
        <end position="157"/>
    </location>
</feature>
<name>A0A067N155_BOTB1</name>
<evidence type="ECO:0000256" key="4">
    <source>
        <dbReference type="SAM" id="MobiDB-lite"/>
    </source>
</evidence>
<feature type="domain" description="RING-CH-type" evidence="6">
    <location>
        <begin position="56"/>
        <end position="124"/>
    </location>
</feature>
<dbReference type="InterPro" id="IPR013083">
    <property type="entry name" value="Znf_RING/FYVE/PHD"/>
</dbReference>
<keyword evidence="5" id="KW-1133">Transmembrane helix</keyword>
<feature type="transmembrane region" description="Helical" evidence="5">
    <location>
        <begin position="294"/>
        <end position="311"/>
    </location>
</feature>
<evidence type="ECO:0000256" key="3">
    <source>
        <dbReference type="ARBA" id="ARBA00022833"/>
    </source>
</evidence>
<keyword evidence="3" id="KW-0862">Zinc</keyword>
<dbReference type="SUPFAM" id="SSF57850">
    <property type="entry name" value="RING/U-box"/>
    <property type="match status" value="1"/>
</dbReference>
<dbReference type="GO" id="GO:0008270">
    <property type="term" value="F:zinc ion binding"/>
    <property type="evidence" value="ECO:0007669"/>
    <property type="project" value="UniProtKB-KW"/>
</dbReference>
<dbReference type="EMBL" id="KL198017">
    <property type="protein sequence ID" value="KDQ20685.1"/>
    <property type="molecule type" value="Genomic_DNA"/>
</dbReference>
<dbReference type="PANTHER" id="PTHR46347:SF1">
    <property type="entry name" value="RING_FYVE_PHD ZINC FINGER SUPERFAMILY PROTEIN"/>
    <property type="match status" value="1"/>
</dbReference>
<feature type="compositionally biased region" description="Basic and acidic residues" evidence="4">
    <location>
        <begin position="42"/>
        <end position="63"/>
    </location>
</feature>
<keyword evidence="1" id="KW-0479">Metal-binding</keyword>
<dbReference type="InParanoid" id="A0A067N155"/>
<feature type="transmembrane region" description="Helical" evidence="5">
    <location>
        <begin position="250"/>
        <end position="274"/>
    </location>
</feature>
<sequence length="375" mass="41370">METPADTTLRHRPAARNAEYANDPPADAHARGSGAEDGASESQHDPLPDLAPEPEKPPTEEKQCRICLGGEEEVPEQGRLIRPCRCKGTIRYVHVGCLNTWRATSASTSAYWACPQCGFRYAFARTRAVGLASSPYVLGAATVSLFLLIAFLASFLASHLVPKFDIYDTHSDAFYSIFSYPSVRDFQEFLQVAMDIVAPVTEDGYGGAWESTKRAFTSASRGRSPKKPPRAAKKEPPAPPGFFLRIAQRLMLGTSLVGSLSFFQFLLSYSVLGIIRVFRVERGRTGRGNTTKGIGALLVLIFLAIGVARAFRQTYRLTKTIAHYLLKKTEAAIVDVAEEEDEDEVRPPLLDRVRQAAARWGASWLANARQMGNWR</sequence>
<accession>A0A067N155</accession>
<evidence type="ECO:0000259" key="6">
    <source>
        <dbReference type="PROSITE" id="PS51292"/>
    </source>
</evidence>
<dbReference type="Pfam" id="PF12906">
    <property type="entry name" value="RINGv"/>
    <property type="match status" value="1"/>
</dbReference>
<dbReference type="InterPro" id="IPR011016">
    <property type="entry name" value="Znf_RING-CH"/>
</dbReference>
<keyword evidence="5" id="KW-0812">Transmembrane</keyword>
<dbReference type="PROSITE" id="PS51292">
    <property type="entry name" value="ZF_RING_CH"/>
    <property type="match status" value="1"/>
</dbReference>
<evidence type="ECO:0000256" key="5">
    <source>
        <dbReference type="SAM" id="Phobius"/>
    </source>
</evidence>
<evidence type="ECO:0000313" key="7">
    <source>
        <dbReference type="EMBL" id="KDQ20685.1"/>
    </source>
</evidence>
<feature type="region of interest" description="Disordered" evidence="4">
    <location>
        <begin position="215"/>
        <end position="238"/>
    </location>
</feature>
<dbReference type="CDD" id="cd16495">
    <property type="entry name" value="RING_CH-C4HC3_MARCH"/>
    <property type="match status" value="1"/>
</dbReference>
<protein>
    <recommendedName>
        <fullName evidence="6">RING-CH-type domain-containing protein</fullName>
    </recommendedName>
</protein>
<dbReference type="OrthoDB" id="264354at2759"/>
<dbReference type="PANTHER" id="PTHR46347">
    <property type="entry name" value="RING/FYVE/PHD ZINC FINGER SUPERFAMILY PROTEIN"/>
    <property type="match status" value="1"/>
</dbReference>
<keyword evidence="8" id="KW-1185">Reference proteome</keyword>
<keyword evidence="5" id="KW-0472">Membrane</keyword>
<evidence type="ECO:0000256" key="1">
    <source>
        <dbReference type="ARBA" id="ARBA00022723"/>
    </source>
</evidence>
<dbReference type="Gene3D" id="3.30.40.10">
    <property type="entry name" value="Zinc/RING finger domain, C3HC4 (zinc finger)"/>
    <property type="match status" value="1"/>
</dbReference>
<evidence type="ECO:0000256" key="2">
    <source>
        <dbReference type="ARBA" id="ARBA00022771"/>
    </source>
</evidence>
<dbReference type="SMART" id="SM00744">
    <property type="entry name" value="RINGv"/>
    <property type="match status" value="1"/>
</dbReference>
<organism evidence="7 8">
    <name type="scientific">Botryobasidium botryosum (strain FD-172 SS1)</name>
    <dbReference type="NCBI Taxonomy" id="930990"/>
    <lineage>
        <taxon>Eukaryota</taxon>
        <taxon>Fungi</taxon>
        <taxon>Dikarya</taxon>
        <taxon>Basidiomycota</taxon>
        <taxon>Agaricomycotina</taxon>
        <taxon>Agaricomycetes</taxon>
        <taxon>Cantharellales</taxon>
        <taxon>Botryobasidiaceae</taxon>
        <taxon>Botryobasidium</taxon>
    </lineage>
</organism>
<dbReference type="AlphaFoldDB" id="A0A067N155"/>
<gene>
    <name evidence="7" type="ORF">BOTBODRAFT_26700</name>
</gene>
<dbReference type="HOGENOM" id="CLU_045297_1_0_1"/>
<evidence type="ECO:0000313" key="8">
    <source>
        <dbReference type="Proteomes" id="UP000027195"/>
    </source>
</evidence>
<feature type="region of interest" description="Disordered" evidence="4">
    <location>
        <begin position="1"/>
        <end position="63"/>
    </location>
</feature>
<keyword evidence="2" id="KW-0863">Zinc-finger</keyword>
<dbReference type="STRING" id="930990.A0A067N155"/>